<feature type="domain" description="PDZ" evidence="15">
    <location>
        <begin position="327"/>
        <end position="376"/>
    </location>
</feature>
<dbReference type="NCBIfam" id="TIGR02037">
    <property type="entry name" value="degP_htrA_DO"/>
    <property type="match status" value="1"/>
</dbReference>
<evidence type="ECO:0000256" key="4">
    <source>
        <dbReference type="ARBA" id="ARBA00013035"/>
    </source>
</evidence>
<dbReference type="Gene3D" id="2.40.10.120">
    <property type="match status" value="1"/>
</dbReference>
<evidence type="ECO:0000256" key="2">
    <source>
        <dbReference type="ARBA" id="ARBA00004418"/>
    </source>
</evidence>
<gene>
    <name evidence="16" type="ORF">ACFQ4O_03160</name>
</gene>
<evidence type="ECO:0000256" key="1">
    <source>
        <dbReference type="ARBA" id="ARBA00001772"/>
    </source>
</evidence>
<dbReference type="PRINTS" id="PR00834">
    <property type="entry name" value="PROTEASES2C"/>
</dbReference>
<dbReference type="Proteomes" id="UP001597171">
    <property type="component" value="Unassembled WGS sequence"/>
</dbReference>
<feature type="region of interest" description="Disordered" evidence="14">
    <location>
        <begin position="90"/>
        <end position="110"/>
    </location>
</feature>
<dbReference type="InterPro" id="IPR001478">
    <property type="entry name" value="PDZ"/>
</dbReference>
<keyword evidence="17" id="KW-1185">Reference proteome</keyword>
<dbReference type="CDD" id="cd10839">
    <property type="entry name" value="cpPDZ1_DegP-like"/>
    <property type="match status" value="1"/>
</dbReference>
<reference evidence="17" key="1">
    <citation type="journal article" date="2019" name="Int. J. Syst. Evol. Microbiol.">
        <title>The Global Catalogue of Microorganisms (GCM) 10K type strain sequencing project: providing services to taxonomists for standard genome sequencing and annotation.</title>
        <authorList>
            <consortium name="The Broad Institute Genomics Platform"/>
            <consortium name="The Broad Institute Genome Sequencing Center for Infectious Disease"/>
            <person name="Wu L."/>
            <person name="Ma J."/>
        </authorList>
    </citation>
    <scope>NUCLEOTIDE SEQUENCE [LARGE SCALE GENOMIC DNA]</scope>
    <source>
        <strain evidence="17">CCUG 61696</strain>
    </source>
</reference>
<dbReference type="RefSeq" id="WP_378774191.1">
    <property type="nucleotide sequence ID" value="NZ_JBHTMX010000011.1"/>
</dbReference>
<accession>A0ABW3Z3Z8</accession>
<organism evidence="16 17">
    <name type="scientific">Methylopila musalis</name>
    <dbReference type="NCBI Taxonomy" id="1134781"/>
    <lineage>
        <taxon>Bacteria</taxon>
        <taxon>Pseudomonadati</taxon>
        <taxon>Pseudomonadota</taxon>
        <taxon>Alphaproteobacteria</taxon>
        <taxon>Hyphomicrobiales</taxon>
        <taxon>Methylopilaceae</taxon>
        <taxon>Methylopila</taxon>
    </lineage>
</organism>
<dbReference type="GO" id="GO:0016787">
    <property type="term" value="F:hydrolase activity"/>
    <property type="evidence" value="ECO:0007669"/>
    <property type="project" value="UniProtKB-KW"/>
</dbReference>
<dbReference type="SMART" id="SM00228">
    <property type="entry name" value="PDZ"/>
    <property type="match status" value="2"/>
</dbReference>
<dbReference type="InterPro" id="IPR001940">
    <property type="entry name" value="Peptidase_S1C"/>
</dbReference>
<protein>
    <recommendedName>
        <fullName evidence="5">Probable periplasmic serine endoprotease DegP-like</fullName>
        <ecNumber evidence="4">3.4.21.107</ecNumber>
    </recommendedName>
    <alternativeName>
        <fullName evidence="13">Protease Do</fullName>
    </alternativeName>
</protein>
<comment type="catalytic activity">
    <reaction evidence="1">
        <text>Acts on substrates that are at least partially unfolded. The cleavage site P1 residue is normally between a pair of hydrophobic residues, such as Val-|-Val.</text>
        <dbReference type="EC" id="3.4.21.107"/>
    </reaction>
</comment>
<comment type="subcellular location">
    <subcellularLocation>
        <location evidence="2">Periplasm</location>
    </subcellularLocation>
</comment>
<dbReference type="InterPro" id="IPR036034">
    <property type="entry name" value="PDZ_sf"/>
</dbReference>
<evidence type="ECO:0000313" key="17">
    <source>
        <dbReference type="Proteomes" id="UP001597171"/>
    </source>
</evidence>
<comment type="caution">
    <text evidence="16">The sequence shown here is derived from an EMBL/GenBank/DDBJ whole genome shotgun (WGS) entry which is preliminary data.</text>
</comment>
<keyword evidence="8" id="KW-0677">Repeat</keyword>
<dbReference type="PROSITE" id="PS50106">
    <property type="entry name" value="PDZ"/>
    <property type="match status" value="2"/>
</dbReference>
<evidence type="ECO:0000256" key="3">
    <source>
        <dbReference type="ARBA" id="ARBA00010541"/>
    </source>
</evidence>
<dbReference type="PANTHER" id="PTHR22939:SF130">
    <property type="entry name" value="PERIPLASMIC SERINE ENDOPROTEASE DEGP-LIKE-RELATED"/>
    <property type="match status" value="1"/>
</dbReference>
<evidence type="ECO:0000256" key="14">
    <source>
        <dbReference type="SAM" id="MobiDB-lite"/>
    </source>
</evidence>
<dbReference type="SUPFAM" id="SSF50494">
    <property type="entry name" value="Trypsin-like serine proteases"/>
    <property type="match status" value="1"/>
</dbReference>
<dbReference type="PANTHER" id="PTHR22939">
    <property type="entry name" value="SERINE PROTEASE FAMILY S1C HTRA-RELATED"/>
    <property type="match status" value="1"/>
</dbReference>
<evidence type="ECO:0000256" key="6">
    <source>
        <dbReference type="ARBA" id="ARBA00022670"/>
    </source>
</evidence>
<evidence type="ECO:0000256" key="8">
    <source>
        <dbReference type="ARBA" id="ARBA00022737"/>
    </source>
</evidence>
<keyword evidence="6" id="KW-0645">Protease</keyword>
<dbReference type="Gene3D" id="2.30.42.10">
    <property type="match status" value="2"/>
</dbReference>
<dbReference type="InterPro" id="IPR011782">
    <property type="entry name" value="Pept_S1C_Do"/>
</dbReference>
<dbReference type="Pfam" id="PF13365">
    <property type="entry name" value="Trypsin_2"/>
    <property type="match status" value="1"/>
</dbReference>
<evidence type="ECO:0000256" key="11">
    <source>
        <dbReference type="ARBA" id="ARBA00022825"/>
    </source>
</evidence>
<evidence type="ECO:0000256" key="5">
    <source>
        <dbReference type="ARBA" id="ARBA00013958"/>
    </source>
</evidence>
<keyword evidence="12" id="KW-0346">Stress response</keyword>
<keyword evidence="11" id="KW-0720">Serine protease</keyword>
<dbReference type="SUPFAM" id="SSF50156">
    <property type="entry name" value="PDZ domain-like"/>
    <property type="match status" value="2"/>
</dbReference>
<evidence type="ECO:0000259" key="15">
    <source>
        <dbReference type="PROSITE" id="PS50106"/>
    </source>
</evidence>
<evidence type="ECO:0000256" key="10">
    <source>
        <dbReference type="ARBA" id="ARBA00022801"/>
    </source>
</evidence>
<proteinExistence type="inferred from homology"/>
<name>A0ABW3Z3Z8_9HYPH</name>
<feature type="domain" description="PDZ" evidence="15">
    <location>
        <begin position="425"/>
        <end position="518"/>
    </location>
</feature>
<evidence type="ECO:0000256" key="12">
    <source>
        <dbReference type="ARBA" id="ARBA00023016"/>
    </source>
</evidence>
<sequence length="531" mass="54778">MSSELNSTSQPRSFLARRRAAMLGSAVALGVIGTLGLQAVTGGATPAYAQSSAIAPQAGPQLPSFADVADRVKPAVVSVRVKIEAPAQQQQGFGIPGLPGPGGGDLPGLDQLPDDHPLKRFFRQFGQGGQGGEQRGQRRGGPRQFGMSQGSGFFISGDGYVVTNNHVVSTAKEVELVQDNGETLKAKVVGTDPRTDLALLKVDGDRKDWPHVTFGDTRQTRVGDWVIAVGNPFGLGGTVTAGIVSARGRDIGAGPYDDFLQIDAAVNRGNSGGPTFNLRGEVVGVNTAIYSPSGGNVGIAFSIPAEVATDIVAKLKDGGVVERGFIGVQIQPVTDDIAESLGLKKAEGALVAEAQPGQPGEKAGLKSGDVILKVNGDVIPQARDLSRKIASFKPGAKVELTYWRGGKEETTSLTLAKLPDQQAAALDGEDAEGGSQPTSAAKLGIRVQPAARVAGSGDKGLVVTDVDDSGSAAGKLQQGDVILEVGGKEVTSARDVSTSLDAAQKDGKKTVLLRIKRSDATRFVAIEIGRG</sequence>
<dbReference type="EC" id="3.4.21.107" evidence="4"/>
<dbReference type="InterPro" id="IPR009003">
    <property type="entry name" value="Peptidase_S1_PA"/>
</dbReference>
<keyword evidence="9" id="KW-0574">Periplasm</keyword>
<evidence type="ECO:0000256" key="7">
    <source>
        <dbReference type="ARBA" id="ARBA00022729"/>
    </source>
</evidence>
<evidence type="ECO:0000256" key="9">
    <source>
        <dbReference type="ARBA" id="ARBA00022764"/>
    </source>
</evidence>
<keyword evidence="10 16" id="KW-0378">Hydrolase</keyword>
<evidence type="ECO:0000313" key="16">
    <source>
        <dbReference type="EMBL" id="MFD1330989.1"/>
    </source>
</evidence>
<dbReference type="Pfam" id="PF13180">
    <property type="entry name" value="PDZ_2"/>
    <property type="match status" value="2"/>
</dbReference>
<feature type="region of interest" description="Disordered" evidence="14">
    <location>
        <begin position="122"/>
        <end position="148"/>
    </location>
</feature>
<evidence type="ECO:0000256" key="13">
    <source>
        <dbReference type="ARBA" id="ARBA00032850"/>
    </source>
</evidence>
<keyword evidence="7" id="KW-0732">Signal</keyword>
<dbReference type="EMBL" id="JBHTMX010000011">
    <property type="protein sequence ID" value="MFD1330989.1"/>
    <property type="molecule type" value="Genomic_DNA"/>
</dbReference>
<feature type="compositionally biased region" description="Gly residues" evidence="14">
    <location>
        <begin position="94"/>
        <end position="106"/>
    </location>
</feature>
<comment type="similarity">
    <text evidence="3">Belongs to the peptidase S1C family.</text>
</comment>